<proteinExistence type="predicted"/>
<accession>A0ABS4PWD1</accession>
<keyword evidence="3" id="KW-1185">Reference proteome</keyword>
<gene>
    <name evidence="2" type="ORF">JOM49_004417</name>
</gene>
<feature type="compositionally biased region" description="Basic and acidic residues" evidence="1">
    <location>
        <begin position="7"/>
        <end position="19"/>
    </location>
</feature>
<feature type="compositionally biased region" description="Basic residues" evidence="1">
    <location>
        <begin position="90"/>
        <end position="99"/>
    </location>
</feature>
<comment type="caution">
    <text evidence="2">The sequence shown here is derived from an EMBL/GenBank/DDBJ whole genome shotgun (WGS) entry which is preliminary data.</text>
</comment>
<feature type="region of interest" description="Disordered" evidence="1">
    <location>
        <begin position="1"/>
        <end position="31"/>
    </location>
</feature>
<reference evidence="2 3" key="1">
    <citation type="submission" date="2021-03" db="EMBL/GenBank/DDBJ databases">
        <title>Sequencing the genomes of 1000 actinobacteria strains.</title>
        <authorList>
            <person name="Klenk H.-P."/>
        </authorList>
    </citation>
    <scope>NUCLEOTIDE SEQUENCE [LARGE SCALE GENOMIC DNA]</scope>
    <source>
        <strain evidence="2 3">DSM 45510</strain>
    </source>
</reference>
<dbReference type="Proteomes" id="UP000741013">
    <property type="component" value="Unassembled WGS sequence"/>
</dbReference>
<evidence type="ECO:0000313" key="2">
    <source>
        <dbReference type="EMBL" id="MBP2182891.1"/>
    </source>
</evidence>
<protein>
    <submittedName>
        <fullName evidence="2">Uncharacterized protein</fullName>
    </submittedName>
</protein>
<feature type="region of interest" description="Disordered" evidence="1">
    <location>
        <begin position="76"/>
        <end position="143"/>
    </location>
</feature>
<evidence type="ECO:0000256" key="1">
    <source>
        <dbReference type="SAM" id="MobiDB-lite"/>
    </source>
</evidence>
<organism evidence="2 3">
    <name type="scientific">Amycolatopsis magusensis</name>
    <dbReference type="NCBI Taxonomy" id="882444"/>
    <lineage>
        <taxon>Bacteria</taxon>
        <taxon>Bacillati</taxon>
        <taxon>Actinomycetota</taxon>
        <taxon>Actinomycetes</taxon>
        <taxon>Pseudonocardiales</taxon>
        <taxon>Pseudonocardiaceae</taxon>
        <taxon>Amycolatopsis</taxon>
    </lineage>
</organism>
<evidence type="ECO:0000313" key="3">
    <source>
        <dbReference type="Proteomes" id="UP000741013"/>
    </source>
</evidence>
<name>A0ABS4PWD1_9PSEU</name>
<sequence>MVTSEDEIARRISERDSARSARRAQAATTVGELARRHDELATQLAELEHQLGEVLTAAGDVIDVPELAHVTDIPAADLTRWREQATKPARSGKGKRSSARRNITSGKDSPAVAEPPAARTGSPAPAVPASTGTAGVAVGPASS</sequence>
<dbReference type="EMBL" id="JAGGMS010000001">
    <property type="protein sequence ID" value="MBP2182891.1"/>
    <property type="molecule type" value="Genomic_DNA"/>
</dbReference>
<dbReference type="RefSeq" id="WP_209666130.1">
    <property type="nucleotide sequence ID" value="NZ_JAGGMS010000001.1"/>
</dbReference>